<dbReference type="EMBL" id="SMMX01000009">
    <property type="protein sequence ID" value="TDA21455.1"/>
    <property type="molecule type" value="Genomic_DNA"/>
</dbReference>
<name>A0A4R4FD76_9FIRM</name>
<accession>A0A4R4FD76</accession>
<feature type="transmembrane region" description="Helical" evidence="9">
    <location>
        <begin position="298"/>
        <end position="320"/>
    </location>
</feature>
<comment type="caution">
    <text evidence="10">The sequence shown here is derived from an EMBL/GenBank/DDBJ whole genome shotgun (WGS) entry which is preliminary data.</text>
</comment>
<keyword evidence="8 9" id="KW-0472">Membrane</keyword>
<organism evidence="10 11">
    <name type="scientific">Extibacter muris</name>
    <dbReference type="NCBI Taxonomy" id="1796622"/>
    <lineage>
        <taxon>Bacteria</taxon>
        <taxon>Bacillati</taxon>
        <taxon>Bacillota</taxon>
        <taxon>Clostridia</taxon>
        <taxon>Lachnospirales</taxon>
        <taxon>Lachnospiraceae</taxon>
        <taxon>Extibacter</taxon>
    </lineage>
</organism>
<dbReference type="UniPathway" id="UPA00148"/>
<dbReference type="Pfam" id="PF03186">
    <property type="entry name" value="CobD_Cbib"/>
    <property type="match status" value="1"/>
</dbReference>
<keyword evidence="6 9" id="KW-0812">Transmembrane</keyword>
<dbReference type="GO" id="GO:0009236">
    <property type="term" value="P:cobalamin biosynthetic process"/>
    <property type="evidence" value="ECO:0007669"/>
    <property type="project" value="UniProtKB-UniRule"/>
</dbReference>
<comment type="function">
    <text evidence="9">Converts cobyric acid to cobinamide by the addition of aminopropanol on the F carboxylic group.</text>
</comment>
<evidence type="ECO:0000256" key="2">
    <source>
        <dbReference type="ARBA" id="ARBA00004953"/>
    </source>
</evidence>
<feature type="transmembrane region" description="Helical" evidence="9">
    <location>
        <begin position="57"/>
        <end position="77"/>
    </location>
</feature>
<dbReference type="GO" id="GO:0005886">
    <property type="term" value="C:plasma membrane"/>
    <property type="evidence" value="ECO:0007669"/>
    <property type="project" value="UniProtKB-SubCell"/>
</dbReference>
<keyword evidence="7 9" id="KW-1133">Transmembrane helix</keyword>
<dbReference type="NCBIfam" id="TIGR00380">
    <property type="entry name" value="cobal_cbiB"/>
    <property type="match status" value="1"/>
</dbReference>
<keyword evidence="11" id="KW-1185">Reference proteome</keyword>
<evidence type="ECO:0000256" key="1">
    <source>
        <dbReference type="ARBA" id="ARBA00004651"/>
    </source>
</evidence>
<dbReference type="Proteomes" id="UP000295710">
    <property type="component" value="Unassembled WGS sequence"/>
</dbReference>
<protein>
    <recommendedName>
        <fullName evidence="9">Cobalamin biosynthesis protein CobD</fullName>
    </recommendedName>
</protein>
<dbReference type="PANTHER" id="PTHR34308">
    <property type="entry name" value="COBALAMIN BIOSYNTHESIS PROTEIN CBIB"/>
    <property type="match status" value="1"/>
</dbReference>
<evidence type="ECO:0000313" key="11">
    <source>
        <dbReference type="Proteomes" id="UP000295710"/>
    </source>
</evidence>
<dbReference type="AlphaFoldDB" id="A0A4R4FD76"/>
<comment type="caution">
    <text evidence="9">Lacks conserved residue(s) required for the propagation of feature annotation.</text>
</comment>
<evidence type="ECO:0000256" key="4">
    <source>
        <dbReference type="ARBA" id="ARBA00022475"/>
    </source>
</evidence>
<proteinExistence type="inferred from homology"/>
<dbReference type="InterPro" id="IPR004485">
    <property type="entry name" value="Cobalamin_biosynth_CobD/CbiB"/>
</dbReference>
<evidence type="ECO:0000256" key="9">
    <source>
        <dbReference type="HAMAP-Rule" id="MF_00024"/>
    </source>
</evidence>
<dbReference type="GO" id="GO:0048472">
    <property type="term" value="F:threonine-phosphate decarboxylase activity"/>
    <property type="evidence" value="ECO:0007669"/>
    <property type="project" value="InterPro"/>
</dbReference>
<dbReference type="GO" id="GO:0015420">
    <property type="term" value="F:ABC-type vitamin B12 transporter activity"/>
    <property type="evidence" value="ECO:0007669"/>
    <property type="project" value="UniProtKB-UniRule"/>
</dbReference>
<dbReference type="PANTHER" id="PTHR34308:SF1">
    <property type="entry name" value="COBALAMIN BIOSYNTHESIS PROTEIN CBIB"/>
    <property type="match status" value="1"/>
</dbReference>
<evidence type="ECO:0000313" key="10">
    <source>
        <dbReference type="EMBL" id="TDA21455.1"/>
    </source>
</evidence>
<dbReference type="RefSeq" id="WP_132278397.1">
    <property type="nucleotide sequence ID" value="NZ_JAOBST010000014.1"/>
</dbReference>
<evidence type="ECO:0000256" key="5">
    <source>
        <dbReference type="ARBA" id="ARBA00022573"/>
    </source>
</evidence>
<comment type="subcellular location">
    <subcellularLocation>
        <location evidence="1 9">Cell membrane</location>
        <topology evidence="1 9">Multi-pass membrane protein</topology>
    </subcellularLocation>
</comment>
<sequence>MIAWMACMTGFILDLIFGDPVWLYHPVRLIGRLITRLEQLSRKVCRDRDRRLLTAGVLMWVAVCVVSAAVPWVLLYGAQSIHPAVRYVLESFWCYQLLAARSLGRESRNVYRELKEGSLAGARKAVSMIVGRDTAALDEAGVIKAAVETVAENTSDGVTAPLFYMMLGGAPLGFFYKAVNTMDSMIGYKDERYLCLGRCAAKMDDVMNYIPARLSALLMTAAAFLLGMDGRGAWKIYRRDRRKHASPNAAQTEAVCAGALQIRLAGDAWYFGRRYAKEYIGDDIRPVEAEDIVRAGKLMYGTALLALLLFGAWKAIAIWML</sequence>
<feature type="transmembrane region" description="Helical" evidence="9">
    <location>
        <begin position="162"/>
        <end position="179"/>
    </location>
</feature>
<evidence type="ECO:0000256" key="8">
    <source>
        <dbReference type="ARBA" id="ARBA00023136"/>
    </source>
</evidence>
<dbReference type="HAMAP" id="MF_00024">
    <property type="entry name" value="CobD_CbiB"/>
    <property type="match status" value="1"/>
</dbReference>
<reference evidence="10 11" key="1">
    <citation type="journal article" date="2016" name="Nat. Microbiol.">
        <title>The Mouse Intestinal Bacterial Collection (miBC) provides host-specific insight into cultured diversity and functional potential of the gut microbiota.</title>
        <authorList>
            <person name="Lagkouvardos I."/>
            <person name="Pukall R."/>
            <person name="Abt B."/>
            <person name="Foesel B.U."/>
            <person name="Meier-Kolthoff J.P."/>
            <person name="Kumar N."/>
            <person name="Bresciani A."/>
            <person name="Martinez I."/>
            <person name="Just S."/>
            <person name="Ziegler C."/>
            <person name="Brugiroux S."/>
            <person name="Garzetti D."/>
            <person name="Wenning M."/>
            <person name="Bui T.P."/>
            <person name="Wang J."/>
            <person name="Hugenholtz F."/>
            <person name="Plugge C.M."/>
            <person name="Peterson D.A."/>
            <person name="Hornef M.W."/>
            <person name="Baines J.F."/>
            <person name="Smidt H."/>
            <person name="Walter J."/>
            <person name="Kristiansen K."/>
            <person name="Nielsen H.B."/>
            <person name="Haller D."/>
            <person name="Overmann J."/>
            <person name="Stecher B."/>
            <person name="Clavel T."/>
        </authorList>
    </citation>
    <scope>NUCLEOTIDE SEQUENCE [LARGE SCALE GENOMIC DNA]</scope>
    <source>
        <strain evidence="10 11">DSM 28560</strain>
    </source>
</reference>
<gene>
    <name evidence="9 10" type="primary">cobD</name>
    <name evidence="10" type="ORF">E1963_12090</name>
</gene>
<comment type="pathway">
    <text evidence="2 9">Cofactor biosynthesis; adenosylcobalamin biosynthesis.</text>
</comment>
<evidence type="ECO:0000256" key="6">
    <source>
        <dbReference type="ARBA" id="ARBA00022692"/>
    </source>
</evidence>
<comment type="similarity">
    <text evidence="3 9">Belongs to the CobD/CbiB family.</text>
</comment>
<evidence type="ECO:0000256" key="3">
    <source>
        <dbReference type="ARBA" id="ARBA00006263"/>
    </source>
</evidence>
<keyword evidence="5 9" id="KW-0169">Cobalamin biosynthesis</keyword>
<keyword evidence="4 9" id="KW-1003">Cell membrane</keyword>
<evidence type="ECO:0000256" key="7">
    <source>
        <dbReference type="ARBA" id="ARBA00022989"/>
    </source>
</evidence>